<dbReference type="AlphaFoldDB" id="A0A4Y9L7U9"/>
<name>A0A4Y9L7U9_9BRAD</name>
<keyword evidence="3" id="KW-1185">Reference proteome</keyword>
<dbReference type="Gene3D" id="2.30.110.10">
    <property type="entry name" value="Electron Transport, Fmn-binding Protein, Chain A"/>
    <property type="match status" value="1"/>
</dbReference>
<accession>A0A4Y9L7U9</accession>
<dbReference type="SUPFAM" id="SSF50475">
    <property type="entry name" value="FMN-binding split barrel"/>
    <property type="match status" value="1"/>
</dbReference>
<proteinExistence type="predicted"/>
<dbReference type="InterPro" id="IPR002563">
    <property type="entry name" value="Flavin_Rdtase-like_dom"/>
</dbReference>
<reference evidence="2 3" key="1">
    <citation type="submission" date="2019-03" db="EMBL/GenBank/DDBJ databases">
        <title>Bradyrhizobium diversity isolated from nodules of Chamaecrista fasciculata.</title>
        <authorList>
            <person name="Klepa M.S."/>
            <person name="Urquiaga M.O."/>
            <person name="Hungria M."/>
            <person name="Delamuta J.R."/>
        </authorList>
    </citation>
    <scope>NUCLEOTIDE SEQUENCE [LARGE SCALE GENOMIC DNA]</scope>
    <source>
        <strain evidence="2 3">CNPSo 3448</strain>
    </source>
</reference>
<sequence length="65" mass="6504">MASGVAIVATGVGEARRGLAVSSVTSPCMDPPCLLLGINVTSATRGGDGDPSVNFQGSLRTLPQF</sequence>
<organism evidence="2 3">
    <name type="scientific">Bradyrhizobium niftali</name>
    <dbReference type="NCBI Taxonomy" id="2560055"/>
    <lineage>
        <taxon>Bacteria</taxon>
        <taxon>Pseudomonadati</taxon>
        <taxon>Pseudomonadota</taxon>
        <taxon>Alphaproteobacteria</taxon>
        <taxon>Hyphomicrobiales</taxon>
        <taxon>Nitrobacteraceae</taxon>
        <taxon>Bradyrhizobium</taxon>
    </lineage>
</organism>
<dbReference type="Pfam" id="PF01613">
    <property type="entry name" value="Flavin_Reduct"/>
    <property type="match status" value="1"/>
</dbReference>
<dbReference type="GO" id="GO:0016646">
    <property type="term" value="F:oxidoreductase activity, acting on the CH-NH group of donors, NAD or NADP as acceptor"/>
    <property type="evidence" value="ECO:0007669"/>
    <property type="project" value="UniProtKB-ARBA"/>
</dbReference>
<gene>
    <name evidence="2" type="ORF">E4K65_40375</name>
</gene>
<protein>
    <recommendedName>
        <fullName evidence="1">Flavin reductase like domain-containing protein</fullName>
    </recommendedName>
</protein>
<dbReference type="GO" id="GO:0010181">
    <property type="term" value="F:FMN binding"/>
    <property type="evidence" value="ECO:0007669"/>
    <property type="project" value="InterPro"/>
</dbReference>
<dbReference type="Proteomes" id="UP000297966">
    <property type="component" value="Unassembled WGS sequence"/>
</dbReference>
<comment type="caution">
    <text evidence="2">The sequence shown here is derived from an EMBL/GenBank/DDBJ whole genome shotgun (WGS) entry which is preliminary data.</text>
</comment>
<evidence type="ECO:0000313" key="2">
    <source>
        <dbReference type="EMBL" id="TFV39640.1"/>
    </source>
</evidence>
<dbReference type="EMBL" id="SPQT01000036">
    <property type="protein sequence ID" value="TFV39640.1"/>
    <property type="molecule type" value="Genomic_DNA"/>
</dbReference>
<feature type="domain" description="Flavin reductase like" evidence="1">
    <location>
        <begin position="1"/>
        <end position="44"/>
    </location>
</feature>
<dbReference type="InterPro" id="IPR012349">
    <property type="entry name" value="Split_barrel_FMN-bd"/>
</dbReference>
<evidence type="ECO:0000313" key="3">
    <source>
        <dbReference type="Proteomes" id="UP000297966"/>
    </source>
</evidence>
<evidence type="ECO:0000259" key="1">
    <source>
        <dbReference type="Pfam" id="PF01613"/>
    </source>
</evidence>